<dbReference type="GO" id="GO:0030154">
    <property type="term" value="P:cell differentiation"/>
    <property type="evidence" value="ECO:0007669"/>
    <property type="project" value="UniProtKB-KW"/>
</dbReference>
<dbReference type="AlphaFoldDB" id="A0A4S8JQG6"/>
<evidence type="ECO:0000313" key="9">
    <source>
        <dbReference type="Proteomes" id="UP000317650"/>
    </source>
</evidence>
<dbReference type="EMBL" id="PYDT01000004">
    <property type="protein sequence ID" value="THU64004.1"/>
    <property type="molecule type" value="Genomic_DNA"/>
</dbReference>
<keyword evidence="5" id="KW-0287">Flowering</keyword>
<dbReference type="InterPro" id="IPR040353">
    <property type="entry name" value="FLX/FLX-like"/>
</dbReference>
<keyword evidence="4 6" id="KW-0175">Coiled coil</keyword>
<evidence type="ECO:0000256" key="7">
    <source>
        <dbReference type="SAM" id="MobiDB-lite"/>
    </source>
</evidence>
<comment type="similarity">
    <text evidence="1">Belongs to the FLX family.</text>
</comment>
<sequence length="439" mass="49089">MSPVTATTLTAVPAPRIAELITPLDADFPNPTLLVLRRASRRLRRTITPLPPSTLLVNMGSKGRIPPPHLRRPHPGPGLLHPDVFGPGIHPPPGAFPFDMLPPPEIMEQKLDAQHVEMQRLAMENQRFMATHSSLRHELAAAQQELQRLQTHMGVMQAEQEQQLRMLMDKISKMEADSKTSEPVKAELQQAHAEAQSLVAARQELISKVQQLTHDLQRSHGDVQQIPALMSELESHRQEYQHCRATYDYERKLRIDHYESLQVMEKNYVSMVREVEKLRAELTNATNLDRSGRIPPPHLRRPHPGPGLLHPDVFGPGIHPPPGAFPFDMLPPPEIMEQKLDAQHVEMQRLAMENQRFMATHSSLRHELAAAQQEWAIWNKFCYSQGNDASGHQPVGQNAYEDGYGAPQGHGPGSTVPYGGVVGSASAHTAQRGPEYDPS</sequence>
<evidence type="ECO:0000313" key="8">
    <source>
        <dbReference type="EMBL" id="THU64004.1"/>
    </source>
</evidence>
<name>A0A4S8JQG6_MUSBA</name>
<accession>A0A4S8JQG6</accession>
<dbReference type="PANTHER" id="PTHR33405:SF4">
    <property type="entry name" value="PROTEIN FLX-LIKE 2"/>
    <property type="match status" value="1"/>
</dbReference>
<dbReference type="PANTHER" id="PTHR33405">
    <property type="entry name" value="PROTEIN FLX-LIKE 2"/>
    <property type="match status" value="1"/>
</dbReference>
<proteinExistence type="inferred from homology"/>
<evidence type="ECO:0008006" key="10">
    <source>
        <dbReference type="Google" id="ProtNLM"/>
    </source>
</evidence>
<reference evidence="8 9" key="1">
    <citation type="journal article" date="2019" name="Nat. Plants">
        <title>Genome sequencing of Musa balbisiana reveals subgenome evolution and function divergence in polyploid bananas.</title>
        <authorList>
            <person name="Yao X."/>
        </authorList>
    </citation>
    <scope>NUCLEOTIDE SEQUENCE [LARGE SCALE GENOMIC DNA]</scope>
    <source>
        <strain evidence="9">cv. DH-PKW</strain>
        <tissue evidence="8">Leaves</tissue>
    </source>
</reference>
<dbReference type="GO" id="GO:0009908">
    <property type="term" value="P:flower development"/>
    <property type="evidence" value="ECO:0007669"/>
    <property type="project" value="UniProtKB-KW"/>
</dbReference>
<feature type="coiled-coil region" evidence="6">
    <location>
        <begin position="132"/>
        <end position="208"/>
    </location>
</feature>
<keyword evidence="3" id="KW-0221">Differentiation</keyword>
<evidence type="ECO:0000256" key="1">
    <source>
        <dbReference type="ARBA" id="ARBA00005405"/>
    </source>
</evidence>
<comment type="caution">
    <text evidence="8">The sequence shown here is derived from an EMBL/GenBank/DDBJ whole genome shotgun (WGS) entry which is preliminary data.</text>
</comment>
<evidence type="ECO:0000256" key="3">
    <source>
        <dbReference type="ARBA" id="ARBA00022782"/>
    </source>
</evidence>
<evidence type="ECO:0000256" key="6">
    <source>
        <dbReference type="SAM" id="Coils"/>
    </source>
</evidence>
<keyword evidence="9" id="KW-1185">Reference proteome</keyword>
<feature type="coiled-coil region" evidence="6">
    <location>
        <begin position="261"/>
        <end position="288"/>
    </location>
</feature>
<evidence type="ECO:0000256" key="5">
    <source>
        <dbReference type="ARBA" id="ARBA00023089"/>
    </source>
</evidence>
<gene>
    <name evidence="8" type="ORF">C4D60_Mb01t21860</name>
</gene>
<dbReference type="STRING" id="52838.A0A4S8JQG6"/>
<keyword evidence="2" id="KW-0217">Developmental protein</keyword>
<evidence type="ECO:0000256" key="4">
    <source>
        <dbReference type="ARBA" id="ARBA00023054"/>
    </source>
</evidence>
<protein>
    <recommendedName>
        <fullName evidence="10">Protein FLX-like 2</fullName>
    </recommendedName>
</protein>
<feature type="region of interest" description="Disordered" evidence="7">
    <location>
        <begin position="392"/>
        <end position="439"/>
    </location>
</feature>
<organism evidence="8 9">
    <name type="scientific">Musa balbisiana</name>
    <name type="common">Banana</name>
    <dbReference type="NCBI Taxonomy" id="52838"/>
    <lineage>
        <taxon>Eukaryota</taxon>
        <taxon>Viridiplantae</taxon>
        <taxon>Streptophyta</taxon>
        <taxon>Embryophyta</taxon>
        <taxon>Tracheophyta</taxon>
        <taxon>Spermatophyta</taxon>
        <taxon>Magnoliopsida</taxon>
        <taxon>Liliopsida</taxon>
        <taxon>Zingiberales</taxon>
        <taxon>Musaceae</taxon>
        <taxon>Musa</taxon>
    </lineage>
</organism>
<dbReference type="Proteomes" id="UP000317650">
    <property type="component" value="Chromosome 1"/>
</dbReference>
<evidence type="ECO:0000256" key="2">
    <source>
        <dbReference type="ARBA" id="ARBA00022473"/>
    </source>
</evidence>